<feature type="compositionally biased region" description="Low complexity" evidence="1">
    <location>
        <begin position="24"/>
        <end position="40"/>
    </location>
</feature>
<accession>A0ABT0UBH0</accession>
<protein>
    <recommendedName>
        <fullName evidence="4">Tetratricopeptide repeat protein</fullName>
    </recommendedName>
</protein>
<feature type="compositionally biased region" description="Basic and acidic residues" evidence="1">
    <location>
        <begin position="41"/>
        <end position="53"/>
    </location>
</feature>
<evidence type="ECO:0000256" key="1">
    <source>
        <dbReference type="SAM" id="MobiDB-lite"/>
    </source>
</evidence>
<dbReference type="Proteomes" id="UP001202961">
    <property type="component" value="Unassembled WGS sequence"/>
</dbReference>
<organism evidence="2 3">
    <name type="scientific">Aporhodopirellula aestuarii</name>
    <dbReference type="NCBI Taxonomy" id="2950107"/>
    <lineage>
        <taxon>Bacteria</taxon>
        <taxon>Pseudomonadati</taxon>
        <taxon>Planctomycetota</taxon>
        <taxon>Planctomycetia</taxon>
        <taxon>Pirellulales</taxon>
        <taxon>Pirellulaceae</taxon>
        <taxon>Aporhodopirellula</taxon>
    </lineage>
</organism>
<gene>
    <name evidence="2" type="ORF">NB063_26685</name>
</gene>
<dbReference type="Gene3D" id="1.25.40.10">
    <property type="entry name" value="Tetratricopeptide repeat domain"/>
    <property type="match status" value="2"/>
</dbReference>
<name>A0ABT0UBH0_9BACT</name>
<reference evidence="2 3" key="1">
    <citation type="journal article" date="2022" name="Syst. Appl. Microbiol.">
        <title>Rhodopirellula aestuarii sp. nov., a novel member of the genus Rhodopirellula isolated from brackish sediments collected in the Tagus River estuary, Portugal.</title>
        <authorList>
            <person name="Vitorino I.R."/>
            <person name="Klimek D."/>
            <person name="Calusinska M."/>
            <person name="Lobo-da-Cunha A."/>
            <person name="Vasconcelos V."/>
            <person name="Lage O.M."/>
        </authorList>
    </citation>
    <scope>NUCLEOTIDE SEQUENCE [LARGE SCALE GENOMIC DNA]</scope>
    <source>
        <strain evidence="2 3">ICT_H3.1</strain>
    </source>
</reference>
<dbReference type="EMBL" id="JAMQBK010000081">
    <property type="protein sequence ID" value="MCM2374219.1"/>
    <property type="molecule type" value="Genomic_DNA"/>
</dbReference>
<evidence type="ECO:0000313" key="3">
    <source>
        <dbReference type="Proteomes" id="UP001202961"/>
    </source>
</evidence>
<dbReference type="SUPFAM" id="SSF48452">
    <property type="entry name" value="TPR-like"/>
    <property type="match status" value="2"/>
</dbReference>
<comment type="caution">
    <text evidence="2">The sequence shown here is derived from an EMBL/GenBank/DDBJ whole genome shotgun (WGS) entry which is preliminary data.</text>
</comment>
<dbReference type="InterPro" id="IPR011990">
    <property type="entry name" value="TPR-like_helical_dom_sf"/>
</dbReference>
<evidence type="ECO:0000313" key="2">
    <source>
        <dbReference type="EMBL" id="MCM2374219.1"/>
    </source>
</evidence>
<feature type="region of interest" description="Disordered" evidence="1">
    <location>
        <begin position="10"/>
        <end position="53"/>
    </location>
</feature>
<sequence>MATFLTLTSGNGLCAAGEQGAPASTTQASDSSGSADSNSRSQREALSDPSTADEKEIAELIEGLASNSYATRIRCRDRLMRIGLAAFDQLREARNHPDNEVAIVARRLTSGLRVQWSTPSDSAEARELLSEYGSHSVSQRRGRIDSLAELPRRDAFSPLLRLARFETEPVLARAAALALMGLETRKHSQTLDLVSDGSTKTHEAVEEDRDDFEASQIEDTLRGQDRISSLWLMQYAADLRHGRLETHAWGDLIKQNRDQLSPDEAGSMSERQVSTSELLKLIWITAERAIARGSKEEALEIVVANVDLIPSRTRNLIETATWALDHSLYEAVVAMHAVHQDLYRKSPILLYSAAEAYSRVGREEDASALAEIALAINPLPERVVQSDDEVRPDDGGPFNPNQPAPMHPQTIENHAEAHIEIATQLVDRGLFQWAEREYEIVIDRLPIDTAVSSFARLQLATMLGELLRHADVIKTLEPLTRRIDQDNEFRDRLIARRFSYTVVQSNMDFHRGLLMVEQGETEAAKPVLRKAFEMNKENIDILIAMYRLDGDTKWKESVSVTLDEQIRQAFSEVEDTRNSMLRAGPFQPSKSELAKRLNAYAWLVSNTTGDTARALRYSKESLQLTPQQPALMDTCARCYFAVGNIEAAIEMQTRACELMPHSPPLERQLAEFREALRKSQAEAADKAAQ</sequence>
<keyword evidence="3" id="KW-1185">Reference proteome</keyword>
<proteinExistence type="predicted"/>
<evidence type="ECO:0008006" key="4">
    <source>
        <dbReference type="Google" id="ProtNLM"/>
    </source>
</evidence>